<feature type="region of interest" description="Disordered" evidence="1">
    <location>
        <begin position="1"/>
        <end position="64"/>
    </location>
</feature>
<dbReference type="InterPro" id="IPR002586">
    <property type="entry name" value="CobQ/CobB/MinD/ParA_Nub-bd_dom"/>
</dbReference>
<name>A0A7I9XT91_9MYCO</name>
<dbReference type="GO" id="GO:0009898">
    <property type="term" value="C:cytoplasmic side of plasma membrane"/>
    <property type="evidence" value="ECO:0007669"/>
    <property type="project" value="TreeGrafter"/>
</dbReference>
<evidence type="ECO:0000313" key="4">
    <source>
        <dbReference type="Proteomes" id="UP000465361"/>
    </source>
</evidence>
<gene>
    <name evidence="3" type="ORF">MBOT_05780</name>
</gene>
<feature type="domain" description="CobQ/CobB/MinD/ParA nucleotide binding" evidence="2">
    <location>
        <begin position="119"/>
        <end position="164"/>
    </location>
</feature>
<proteinExistence type="predicted"/>
<dbReference type="RefSeq" id="WP_163754035.1">
    <property type="nucleotide sequence ID" value="NZ_BLKW01000002.1"/>
</dbReference>
<comment type="caution">
    <text evidence="3">The sequence shown here is derived from an EMBL/GenBank/DDBJ whole genome shotgun (WGS) entry which is preliminary data.</text>
</comment>
<evidence type="ECO:0000256" key="1">
    <source>
        <dbReference type="SAM" id="MobiDB-lite"/>
    </source>
</evidence>
<organism evidence="3 4">
    <name type="scientific">Mycobacterium botniense</name>
    <dbReference type="NCBI Taxonomy" id="84962"/>
    <lineage>
        <taxon>Bacteria</taxon>
        <taxon>Bacillati</taxon>
        <taxon>Actinomycetota</taxon>
        <taxon>Actinomycetes</taxon>
        <taxon>Mycobacteriales</taxon>
        <taxon>Mycobacteriaceae</taxon>
        <taxon>Mycobacterium</taxon>
    </lineage>
</organism>
<dbReference type="Proteomes" id="UP000465361">
    <property type="component" value="Unassembled WGS sequence"/>
</dbReference>
<accession>A0A7I9XT91</accession>
<reference evidence="3 4" key="1">
    <citation type="journal article" date="2019" name="Emerg. Microbes Infect.">
        <title>Comprehensive subspecies identification of 175 nontuberculous mycobacteria species based on 7547 genomic profiles.</title>
        <authorList>
            <person name="Matsumoto Y."/>
            <person name="Kinjo T."/>
            <person name="Motooka D."/>
            <person name="Nabeya D."/>
            <person name="Jung N."/>
            <person name="Uechi K."/>
            <person name="Horii T."/>
            <person name="Iida T."/>
            <person name="Fujita J."/>
            <person name="Nakamura S."/>
        </authorList>
    </citation>
    <scope>NUCLEOTIDE SEQUENCE [LARGE SCALE GENOMIC DNA]</scope>
    <source>
        <strain evidence="3 4">JCM 17322</strain>
    </source>
</reference>
<dbReference type="PANTHER" id="PTHR43384:SF14">
    <property type="entry name" value="ESX-1 SECRETION-ASSOCIATED PROTEIN ESPI"/>
    <property type="match status" value="1"/>
</dbReference>
<evidence type="ECO:0000313" key="3">
    <source>
        <dbReference type="EMBL" id="GFG73213.1"/>
    </source>
</evidence>
<feature type="compositionally biased region" description="Basic and acidic residues" evidence="1">
    <location>
        <begin position="7"/>
        <end position="19"/>
    </location>
</feature>
<dbReference type="PANTHER" id="PTHR43384">
    <property type="entry name" value="SEPTUM SITE-DETERMINING PROTEIN MIND HOMOLOG, CHLOROPLASTIC-RELATED"/>
    <property type="match status" value="1"/>
</dbReference>
<dbReference type="GO" id="GO:0051782">
    <property type="term" value="P:negative regulation of cell division"/>
    <property type="evidence" value="ECO:0007669"/>
    <property type="project" value="TreeGrafter"/>
</dbReference>
<evidence type="ECO:0000259" key="2">
    <source>
        <dbReference type="Pfam" id="PF01656"/>
    </source>
</evidence>
<dbReference type="SUPFAM" id="SSF52540">
    <property type="entry name" value="P-loop containing nucleoside triphosphate hydrolases"/>
    <property type="match status" value="1"/>
</dbReference>
<dbReference type="GO" id="GO:0005524">
    <property type="term" value="F:ATP binding"/>
    <property type="evidence" value="ECO:0007669"/>
    <property type="project" value="TreeGrafter"/>
</dbReference>
<keyword evidence="4" id="KW-1185">Reference proteome</keyword>
<dbReference type="Gene3D" id="3.40.50.300">
    <property type="entry name" value="P-loop containing nucleotide triphosphate hydrolases"/>
    <property type="match status" value="1"/>
</dbReference>
<dbReference type="EMBL" id="BLKW01000002">
    <property type="protein sequence ID" value="GFG73213.1"/>
    <property type="molecule type" value="Genomic_DNA"/>
</dbReference>
<sequence length="381" mass="40939">MTTPPEPLRHQPRSDDESRSCTTDVRAQHSPADPAADAHGPATDAEDPAGDAQPVPHPPYEDGPMFLAARRRSRAAHGWRKLIATVTGGRVNPGPSAEQRRAAELVGRIRASLDGVHKVAFVSAKGGVGKSTMTVAVGNVVARARGDRVIAVDVDPDLGDLSARFSERGGPHANIQQVASLQDGDRYSTVRLHTVINNDRLELLGAQNDPKSTYTLGPEDYAATMRILDRHCNVILLDCGTSITDPLFTAIAGDVSGLVVVASQDVRGVEGALATLNWLYAHGFDGLLTRSVVALNATRDGPPLVDLKVVENEFAKFVSEVFRVPYDPHLADGLAVEFSALKPRTRKAVLELAAGVAQHFSTSHIRPYHDDDLGAWMDMIR</sequence>
<dbReference type="GO" id="GO:0005829">
    <property type="term" value="C:cytosol"/>
    <property type="evidence" value="ECO:0007669"/>
    <property type="project" value="TreeGrafter"/>
</dbReference>
<dbReference type="InterPro" id="IPR050625">
    <property type="entry name" value="ParA/MinD_ATPase"/>
</dbReference>
<dbReference type="Pfam" id="PF01656">
    <property type="entry name" value="CbiA"/>
    <property type="match status" value="1"/>
</dbReference>
<protein>
    <recommendedName>
        <fullName evidence="2">CobQ/CobB/MinD/ParA nucleotide binding domain-containing protein</fullName>
    </recommendedName>
</protein>
<dbReference type="AlphaFoldDB" id="A0A7I9XT91"/>
<dbReference type="GO" id="GO:0016887">
    <property type="term" value="F:ATP hydrolysis activity"/>
    <property type="evidence" value="ECO:0007669"/>
    <property type="project" value="TreeGrafter"/>
</dbReference>
<dbReference type="InterPro" id="IPR027417">
    <property type="entry name" value="P-loop_NTPase"/>
</dbReference>
<feature type="compositionally biased region" description="Low complexity" evidence="1">
    <location>
        <begin position="31"/>
        <end position="43"/>
    </location>
</feature>